<keyword evidence="1" id="KW-1133">Transmembrane helix</keyword>
<dbReference type="AlphaFoldDB" id="A0A3F3PH83"/>
<keyword evidence="1" id="KW-0472">Membrane</keyword>
<evidence type="ECO:0000313" key="2">
    <source>
        <dbReference type="EMBL" id="RDH26249.1"/>
    </source>
</evidence>
<dbReference type="RefSeq" id="XP_026619271.1">
    <property type="nucleotide sequence ID" value="XM_026770082.1"/>
</dbReference>
<feature type="transmembrane region" description="Helical" evidence="1">
    <location>
        <begin position="104"/>
        <end position="122"/>
    </location>
</feature>
<sequence>MTPSAGHCPRDPDILVMEGWGQGFLVGSLVVMIAITAANMKKGMLLHKRIVAELTLALGHGTFIFLHVPAQGWYLSATAVGLTISHTLHNVITWMKICGFFTPWGARLYLITLLAAQPYWVVEIYGNFAFFNRGQVLYTTTRPRAAVPVWDPWWIFTTCLLPYIIQRGYGCSLVQLIRISPRYPPGMEPFWKLTFVFKCLSDTIILNDYGGALDRLRYHYHPDGVPPQEATRARGRSTNRLVDSVPEASVKCPDPVCRPPDMV</sequence>
<dbReference type="PANTHER" id="PTHR42029:SF3">
    <property type="entry name" value="AN04G07800"/>
    <property type="match status" value="1"/>
</dbReference>
<name>A0A3F3PH83_9EURO</name>
<protein>
    <submittedName>
        <fullName evidence="2">Uncharacterized protein</fullName>
    </submittedName>
</protein>
<keyword evidence="3" id="KW-1185">Reference proteome</keyword>
<evidence type="ECO:0000256" key="1">
    <source>
        <dbReference type="SAM" id="Phobius"/>
    </source>
</evidence>
<dbReference type="GeneID" id="38138438"/>
<organism evidence="2 3">
    <name type="scientific">Aspergillus welwitschiae</name>
    <dbReference type="NCBI Taxonomy" id="1341132"/>
    <lineage>
        <taxon>Eukaryota</taxon>
        <taxon>Fungi</taxon>
        <taxon>Dikarya</taxon>
        <taxon>Ascomycota</taxon>
        <taxon>Pezizomycotina</taxon>
        <taxon>Eurotiomycetes</taxon>
        <taxon>Eurotiomycetidae</taxon>
        <taxon>Eurotiales</taxon>
        <taxon>Aspergillaceae</taxon>
        <taxon>Aspergillus</taxon>
        <taxon>Aspergillus subgen. Circumdati</taxon>
    </lineage>
</organism>
<gene>
    <name evidence="2" type="ORF">BDQ94DRAFT_164639</name>
</gene>
<accession>A0A3F3PH83</accession>
<reference evidence="2 3" key="1">
    <citation type="submission" date="2018-07" db="EMBL/GenBank/DDBJ databases">
        <title>The genomes of Aspergillus section Nigri reveals drivers in fungal speciation.</title>
        <authorList>
            <consortium name="DOE Joint Genome Institute"/>
            <person name="Vesth T.C."/>
            <person name="Nybo J."/>
            <person name="Theobald S."/>
            <person name="Brandl J."/>
            <person name="Frisvad J.C."/>
            <person name="Nielsen K.F."/>
            <person name="Lyhne E.K."/>
            <person name="Kogle M.E."/>
            <person name="Kuo A."/>
            <person name="Riley R."/>
            <person name="Clum A."/>
            <person name="Nolan M."/>
            <person name="Lipzen A."/>
            <person name="Salamov A."/>
            <person name="Henrissat B."/>
            <person name="Wiebenga A."/>
            <person name="De vries R.P."/>
            <person name="Grigoriev I.V."/>
            <person name="Mortensen U.H."/>
            <person name="Andersen M.R."/>
            <person name="Baker S.E."/>
        </authorList>
    </citation>
    <scope>NUCLEOTIDE SEQUENCE [LARGE SCALE GENOMIC DNA]</scope>
    <source>
        <strain evidence="2 3">CBS 139.54b</strain>
    </source>
</reference>
<dbReference type="PANTHER" id="PTHR42029">
    <property type="entry name" value="AN04G07800"/>
    <property type="match status" value="1"/>
</dbReference>
<evidence type="ECO:0000313" key="3">
    <source>
        <dbReference type="Proteomes" id="UP000253729"/>
    </source>
</evidence>
<proteinExistence type="predicted"/>
<feature type="transmembrane region" description="Helical" evidence="1">
    <location>
        <begin position="20"/>
        <end position="38"/>
    </location>
</feature>
<feature type="transmembrane region" description="Helical" evidence="1">
    <location>
        <begin position="50"/>
        <end position="67"/>
    </location>
</feature>
<dbReference type="EMBL" id="KZ852195">
    <property type="protein sequence ID" value="RDH26249.1"/>
    <property type="molecule type" value="Genomic_DNA"/>
</dbReference>
<dbReference type="STRING" id="1341132.A0A3F3PH83"/>
<keyword evidence="1" id="KW-0812">Transmembrane</keyword>
<dbReference type="Proteomes" id="UP000253729">
    <property type="component" value="Unassembled WGS sequence"/>
</dbReference>